<proteinExistence type="predicted"/>
<gene>
    <name evidence="2" type="ORF">PAUS00366_LOCUS9135</name>
</gene>
<dbReference type="AlphaFoldDB" id="A0A7S4EJ73"/>
<protein>
    <submittedName>
        <fullName evidence="2">Uncharacterized protein</fullName>
    </submittedName>
</protein>
<feature type="region of interest" description="Disordered" evidence="1">
    <location>
        <begin position="154"/>
        <end position="178"/>
    </location>
</feature>
<sequence>MVGAQITFRKVVDSTIMQIIDNEWVKSGANALHTTSPSTTYKNFKEYFCRGLHEYPAIATKGFHAYAVDALTASVDQLRTEADLNRHNVSTIASSTQDQMLAQPEANSTPYVPSVVSISATTTPSGLANSAGVMEQSLDKLDKMFQQYLQQQANTNNGHRNGSGFANNKNRNRVHGDPNGPWRQWTYWYYSYGTNVSHNSMECH</sequence>
<accession>A0A7S4EJ73</accession>
<evidence type="ECO:0000313" key="2">
    <source>
        <dbReference type="EMBL" id="CAE0716383.1"/>
    </source>
</evidence>
<organism evidence="2">
    <name type="scientific">Pseudo-nitzschia australis</name>
    <dbReference type="NCBI Taxonomy" id="44445"/>
    <lineage>
        <taxon>Eukaryota</taxon>
        <taxon>Sar</taxon>
        <taxon>Stramenopiles</taxon>
        <taxon>Ochrophyta</taxon>
        <taxon>Bacillariophyta</taxon>
        <taxon>Bacillariophyceae</taxon>
        <taxon>Bacillariophycidae</taxon>
        <taxon>Bacillariales</taxon>
        <taxon>Bacillariaceae</taxon>
        <taxon>Pseudo-nitzschia</taxon>
    </lineage>
</organism>
<dbReference type="EMBL" id="HBIX01012199">
    <property type="protein sequence ID" value="CAE0716383.1"/>
    <property type="molecule type" value="Transcribed_RNA"/>
</dbReference>
<name>A0A7S4EJ73_9STRA</name>
<evidence type="ECO:0000256" key="1">
    <source>
        <dbReference type="SAM" id="MobiDB-lite"/>
    </source>
</evidence>
<feature type="compositionally biased region" description="Polar residues" evidence="1">
    <location>
        <begin position="154"/>
        <end position="169"/>
    </location>
</feature>
<reference evidence="2" key="1">
    <citation type="submission" date="2021-01" db="EMBL/GenBank/DDBJ databases">
        <authorList>
            <person name="Corre E."/>
            <person name="Pelletier E."/>
            <person name="Niang G."/>
            <person name="Scheremetjew M."/>
            <person name="Finn R."/>
            <person name="Kale V."/>
            <person name="Holt S."/>
            <person name="Cochrane G."/>
            <person name="Meng A."/>
            <person name="Brown T."/>
            <person name="Cohen L."/>
        </authorList>
    </citation>
    <scope>NUCLEOTIDE SEQUENCE</scope>
    <source>
        <strain evidence="2">10249 10 AB</strain>
    </source>
</reference>